<keyword evidence="1 6" id="KW-0963">Cytoplasm</keyword>
<sequence length="213" mass="23537">MGEDPRVEQPNELVKGLFGTAYYPVEEFARKLAEEGELRGLIGPRELDRLWSRHIVNCQALVPFLPKRGSVIDVGSGAGLPGIVIAATRPDLDVYLVETMERRCQWLAEVVEDLGLENVQIVNARAEELGRSLRADAVTARAVASLDKLIRLTSKLIAPKGKLLALKGRRAQEEVDKAAKELKRYHLSAQVHEVVSVMDGESTFVVECVRQAT</sequence>
<feature type="binding site" evidence="6">
    <location>
        <position position="141"/>
    </location>
    <ligand>
        <name>S-adenosyl-L-methionine</name>
        <dbReference type="ChEBI" id="CHEBI:59789"/>
    </ligand>
</feature>
<feature type="binding site" evidence="6">
    <location>
        <position position="75"/>
    </location>
    <ligand>
        <name>S-adenosyl-L-methionine</name>
        <dbReference type="ChEBI" id="CHEBI:59789"/>
    </ligand>
</feature>
<dbReference type="KEGG" id="sapp:SAC06_00390"/>
<keyword evidence="4 6" id="KW-0808">Transferase</keyword>
<proteinExistence type="inferred from homology"/>
<dbReference type="EMBL" id="CP138335">
    <property type="protein sequence ID" value="XBW08054.1"/>
    <property type="molecule type" value="Genomic_DNA"/>
</dbReference>
<reference evidence="7" key="1">
    <citation type="submission" date="2023-11" db="EMBL/GenBank/DDBJ databases">
        <title>Scrofimicrobium hongkongense sp. nov., isolated from a patient with peritonitis.</title>
        <authorList>
            <person name="Lao H.Y."/>
            <person name="Wong A.Y.P."/>
            <person name="Ng T.L."/>
            <person name="Wong R.Y.L."/>
            <person name="Yau M.C.Y."/>
            <person name="Lam J.Y.W."/>
            <person name="Siu G.K.H."/>
        </authorList>
    </citation>
    <scope>NUCLEOTIDE SEQUENCE</scope>
    <source>
        <strain evidence="7">R131</strain>
    </source>
</reference>
<dbReference type="NCBIfam" id="TIGR00138">
    <property type="entry name" value="rsmG_gidB"/>
    <property type="match status" value="1"/>
</dbReference>
<evidence type="ECO:0000256" key="3">
    <source>
        <dbReference type="ARBA" id="ARBA00022603"/>
    </source>
</evidence>
<dbReference type="GO" id="GO:0005829">
    <property type="term" value="C:cytosol"/>
    <property type="evidence" value="ECO:0007669"/>
    <property type="project" value="TreeGrafter"/>
</dbReference>
<name>A0AAU7V6Y3_9ACTO</name>
<gene>
    <name evidence="6 7" type="primary">rsmG</name>
    <name evidence="7" type="ORF">SAC06_00390</name>
</gene>
<dbReference type="InterPro" id="IPR003682">
    <property type="entry name" value="rRNA_ssu_MeTfrase_G"/>
</dbReference>
<evidence type="ECO:0000256" key="6">
    <source>
        <dbReference type="HAMAP-Rule" id="MF_00074"/>
    </source>
</evidence>
<keyword evidence="2 6" id="KW-0698">rRNA processing</keyword>
<comment type="subcellular location">
    <subcellularLocation>
        <location evidence="6">Cytoplasm</location>
    </subcellularLocation>
</comment>
<feature type="binding site" evidence="6">
    <location>
        <position position="80"/>
    </location>
    <ligand>
        <name>S-adenosyl-L-methionine</name>
        <dbReference type="ChEBI" id="CHEBI:59789"/>
    </ligand>
</feature>
<evidence type="ECO:0000256" key="5">
    <source>
        <dbReference type="ARBA" id="ARBA00022691"/>
    </source>
</evidence>
<dbReference type="GO" id="GO:0070043">
    <property type="term" value="F:rRNA (guanine-N7-)-methyltransferase activity"/>
    <property type="evidence" value="ECO:0007669"/>
    <property type="project" value="UniProtKB-UniRule"/>
</dbReference>
<dbReference type="HAMAP" id="MF_00074">
    <property type="entry name" value="16SrRNA_methyltr_G"/>
    <property type="match status" value="1"/>
</dbReference>
<evidence type="ECO:0000313" key="7">
    <source>
        <dbReference type="EMBL" id="XBW08054.1"/>
    </source>
</evidence>
<comment type="similarity">
    <text evidence="6">Belongs to the methyltransferase superfamily. RNA methyltransferase RsmG family.</text>
</comment>
<evidence type="ECO:0000256" key="4">
    <source>
        <dbReference type="ARBA" id="ARBA00022679"/>
    </source>
</evidence>
<dbReference type="PANTHER" id="PTHR31760:SF0">
    <property type="entry name" value="S-ADENOSYL-L-METHIONINE-DEPENDENT METHYLTRANSFERASES SUPERFAMILY PROTEIN"/>
    <property type="match status" value="1"/>
</dbReference>
<dbReference type="PANTHER" id="PTHR31760">
    <property type="entry name" value="S-ADENOSYL-L-METHIONINE-DEPENDENT METHYLTRANSFERASES SUPERFAMILY PROTEIN"/>
    <property type="match status" value="1"/>
</dbReference>
<feature type="binding site" evidence="6">
    <location>
        <begin position="126"/>
        <end position="127"/>
    </location>
    <ligand>
        <name>S-adenosyl-L-methionine</name>
        <dbReference type="ChEBI" id="CHEBI:59789"/>
    </ligand>
</feature>
<accession>A0AAU7V6Y3</accession>
<dbReference type="SUPFAM" id="SSF53335">
    <property type="entry name" value="S-adenosyl-L-methionine-dependent methyltransferases"/>
    <property type="match status" value="1"/>
</dbReference>
<organism evidence="7">
    <name type="scientific">Scrofimicrobium appendicitidis</name>
    <dbReference type="NCBI Taxonomy" id="3079930"/>
    <lineage>
        <taxon>Bacteria</taxon>
        <taxon>Bacillati</taxon>
        <taxon>Actinomycetota</taxon>
        <taxon>Actinomycetes</taxon>
        <taxon>Actinomycetales</taxon>
        <taxon>Actinomycetaceae</taxon>
        <taxon>Scrofimicrobium</taxon>
    </lineage>
</organism>
<protein>
    <recommendedName>
        <fullName evidence="6">Ribosomal RNA small subunit methyltransferase G</fullName>
        <ecNumber evidence="6">2.1.1.-</ecNumber>
    </recommendedName>
    <alternativeName>
        <fullName evidence="6">16S rRNA 7-methylguanosine methyltransferase</fullName>
        <shortName evidence="6">16S rRNA m7G methyltransferase</shortName>
    </alternativeName>
</protein>
<dbReference type="Gene3D" id="3.40.50.150">
    <property type="entry name" value="Vaccinia Virus protein VP39"/>
    <property type="match status" value="1"/>
</dbReference>
<dbReference type="CDD" id="cd02440">
    <property type="entry name" value="AdoMet_MTases"/>
    <property type="match status" value="1"/>
</dbReference>
<comment type="caution">
    <text evidence="6">Lacks conserved residue(s) required for the propagation of feature annotation.</text>
</comment>
<dbReference type="PIRSF" id="PIRSF003078">
    <property type="entry name" value="GidB"/>
    <property type="match status" value="1"/>
</dbReference>
<keyword evidence="5 6" id="KW-0949">S-adenosyl-L-methionine</keyword>
<dbReference type="RefSeq" id="WP_350258254.1">
    <property type="nucleotide sequence ID" value="NZ_CP138335.1"/>
</dbReference>
<keyword evidence="3 6" id="KW-0489">Methyltransferase</keyword>
<dbReference type="AlphaFoldDB" id="A0AAU7V6Y3"/>
<evidence type="ECO:0000256" key="1">
    <source>
        <dbReference type="ARBA" id="ARBA00022490"/>
    </source>
</evidence>
<comment type="function">
    <text evidence="6">Specifically methylates the N7 position of guanine in position 518 of 16S rRNA.</text>
</comment>
<dbReference type="Pfam" id="PF02527">
    <property type="entry name" value="GidB"/>
    <property type="match status" value="1"/>
</dbReference>
<dbReference type="InterPro" id="IPR029063">
    <property type="entry name" value="SAM-dependent_MTases_sf"/>
</dbReference>
<dbReference type="EC" id="2.1.1.-" evidence="6"/>
<evidence type="ECO:0000256" key="2">
    <source>
        <dbReference type="ARBA" id="ARBA00022552"/>
    </source>
</evidence>